<evidence type="ECO:0000313" key="2">
    <source>
        <dbReference type="Proteomes" id="UP000787472"/>
    </source>
</evidence>
<evidence type="ECO:0000313" key="1">
    <source>
        <dbReference type="EMBL" id="NHO63948.1"/>
    </source>
</evidence>
<dbReference type="AlphaFoldDB" id="A0A9E5JP21"/>
<keyword evidence="2" id="KW-1185">Reference proteome</keyword>
<dbReference type="Proteomes" id="UP000787472">
    <property type="component" value="Unassembled WGS sequence"/>
</dbReference>
<organism evidence="1 2">
    <name type="scientific">Pseudomaricurvus hydrocarbonicus</name>
    <dbReference type="NCBI Taxonomy" id="1470433"/>
    <lineage>
        <taxon>Bacteria</taxon>
        <taxon>Pseudomonadati</taxon>
        <taxon>Pseudomonadota</taxon>
        <taxon>Gammaproteobacteria</taxon>
        <taxon>Cellvibrionales</taxon>
        <taxon>Cellvibrionaceae</taxon>
        <taxon>Pseudomaricurvus</taxon>
    </lineage>
</organism>
<comment type="caution">
    <text evidence="1">The sequence shown here is derived from an EMBL/GenBank/DDBJ whole genome shotgun (WGS) entry which is preliminary data.</text>
</comment>
<evidence type="ECO:0008006" key="3">
    <source>
        <dbReference type="Google" id="ProtNLM"/>
    </source>
</evidence>
<protein>
    <recommendedName>
        <fullName evidence="3">LssY-like C-terminal domain-containing protein</fullName>
    </recommendedName>
</protein>
<name>A0A9E5JP21_9GAMM</name>
<proteinExistence type="predicted"/>
<sequence>MRTYIRKVQVELRGLVWLLCLLCAGCGIQGYRGTDPVSAAYLSRALSQSQSDITISAAVPDAVETEELTGIDLYDQGIQPVWLDIQNHGDSPLRVVLRSIDSEYFSPIEVAYMNRGAYSGEGYEAMQRWFYRHGLPRLLPAGERRSGFVYTRHRPGTKGFNVDVFRKGRGHTFTFFVPLPGFTADYTRVDFSQLYPPERLRELDFMSLRTVLETELSCCAGGPAAGDNGGPLNVVMVGTTLALRRSLLRGGWLETRADASLLKGAREHRFAGRSPDAVFYRSRPDGNESLNLHLWLAPWTLEGESIWVGQVYYRELAQRLLSGIAQNEALRNSEFLSRFIRESVAADIDEAQRFLLQNLWYSQSLSGFGIVTGVGASSVSRPELTFDGVGYFTNGYRHVLRVSESPVPLGGVELLYGGIEPPDEETMQ</sequence>
<accession>A0A9E5JP21</accession>
<dbReference type="RefSeq" id="WP_167180487.1">
    <property type="nucleotide sequence ID" value="NZ_JAAONZ010000001.1"/>
</dbReference>
<gene>
    <name evidence="1" type="ORF">G8770_00095</name>
</gene>
<dbReference type="EMBL" id="JAAONZ010000001">
    <property type="protein sequence ID" value="NHO63948.1"/>
    <property type="molecule type" value="Genomic_DNA"/>
</dbReference>
<reference evidence="1" key="1">
    <citation type="submission" date="2020-03" db="EMBL/GenBank/DDBJ databases">
        <authorList>
            <person name="Guo F."/>
        </authorList>
    </citation>
    <scope>NUCLEOTIDE SEQUENCE</scope>
    <source>
        <strain evidence="1">JCM 30134</strain>
    </source>
</reference>